<feature type="transmembrane region" description="Helical" evidence="2">
    <location>
        <begin position="91"/>
        <end position="110"/>
    </location>
</feature>
<gene>
    <name evidence="3" type="ORF">FNW02_25025</name>
</gene>
<evidence type="ECO:0000256" key="2">
    <source>
        <dbReference type="SAM" id="Phobius"/>
    </source>
</evidence>
<reference evidence="3" key="1">
    <citation type="submission" date="2019-07" db="EMBL/GenBank/DDBJ databases">
        <title>Toxilogical consequences of a new and cryptic species of cyanobacteria (Komarekiella delphini-convector) recovered from the epidermis of a bottlenose dolphin and 1500 ft. in the air.</title>
        <authorList>
            <person name="Brown A.O."/>
            <person name="Dvorak P."/>
            <person name="Villanueva C.D."/>
            <person name="Foss A.J."/>
            <person name="Garvey A.D."/>
            <person name="Gibson Q.A."/>
            <person name="Johansen J.R."/>
            <person name="Casamatta D.A."/>
        </authorList>
    </citation>
    <scope>NUCLEOTIDE SEQUENCE</scope>
    <source>
        <strain evidence="3">SJRDD-AB1</strain>
    </source>
</reference>
<proteinExistence type="predicted"/>
<dbReference type="AlphaFoldDB" id="A0AA40T1I5"/>
<dbReference type="EMBL" id="VJXY01000034">
    <property type="protein sequence ID" value="MBD6618995.1"/>
    <property type="molecule type" value="Genomic_DNA"/>
</dbReference>
<dbReference type="RefSeq" id="WP_191760194.1">
    <property type="nucleotide sequence ID" value="NZ_VJXY01000034.1"/>
</dbReference>
<feature type="region of interest" description="Disordered" evidence="1">
    <location>
        <begin position="48"/>
        <end position="69"/>
    </location>
</feature>
<evidence type="ECO:0000256" key="1">
    <source>
        <dbReference type="SAM" id="MobiDB-lite"/>
    </source>
</evidence>
<evidence type="ECO:0000313" key="4">
    <source>
        <dbReference type="Proteomes" id="UP001165986"/>
    </source>
</evidence>
<sequence>MRAKLLNVLTVCVVTLVVLSPELVVFGVVWERHINLVESQNLTCKVNESSTWTPQPNGTHFSQSQASTKPSDRNVVNQMLTVAEQYKLATILQWFFVLTPICLGLGIIFYDRYLFYRAAVLKEQVEMLERLWQQSIEQ</sequence>
<keyword evidence="2" id="KW-0812">Transmembrane</keyword>
<protein>
    <submittedName>
        <fullName evidence="3">Uncharacterized protein</fullName>
    </submittedName>
</protein>
<organism evidence="3 4">
    <name type="scientific">Komarekiella delphini-convector SJRDD-AB1</name>
    <dbReference type="NCBI Taxonomy" id="2593771"/>
    <lineage>
        <taxon>Bacteria</taxon>
        <taxon>Bacillati</taxon>
        <taxon>Cyanobacteriota</taxon>
        <taxon>Cyanophyceae</taxon>
        <taxon>Nostocales</taxon>
        <taxon>Nostocaceae</taxon>
        <taxon>Komarekiella</taxon>
        <taxon>Komarekiella delphini-convector</taxon>
    </lineage>
</organism>
<keyword evidence="2" id="KW-1133">Transmembrane helix</keyword>
<accession>A0AA40T1I5</accession>
<comment type="caution">
    <text evidence="3">The sequence shown here is derived from an EMBL/GenBank/DDBJ whole genome shotgun (WGS) entry which is preliminary data.</text>
</comment>
<name>A0AA40T1I5_9NOST</name>
<keyword evidence="2" id="KW-0472">Membrane</keyword>
<evidence type="ECO:0000313" key="3">
    <source>
        <dbReference type="EMBL" id="MBD6618995.1"/>
    </source>
</evidence>
<dbReference type="Proteomes" id="UP001165986">
    <property type="component" value="Unassembled WGS sequence"/>
</dbReference>
<keyword evidence="4" id="KW-1185">Reference proteome</keyword>